<evidence type="ECO:0000256" key="6">
    <source>
        <dbReference type="ARBA" id="ARBA00022741"/>
    </source>
</evidence>
<dbReference type="HAMAP" id="MF_00365">
    <property type="entry name" value="RecF"/>
    <property type="match status" value="1"/>
</dbReference>
<dbReference type="GO" id="GO:0005524">
    <property type="term" value="F:ATP binding"/>
    <property type="evidence" value="ECO:0007669"/>
    <property type="project" value="UniProtKB-UniRule"/>
</dbReference>
<dbReference type="InterPro" id="IPR003395">
    <property type="entry name" value="RecF/RecN/SMC_N"/>
</dbReference>
<proteinExistence type="inferred from homology"/>
<accession>A0A0D6NMD4</accession>
<name>A0A0D6NMD4_9PROT</name>
<dbReference type="SUPFAM" id="SSF52540">
    <property type="entry name" value="P-loop containing nucleoside triphosphate hydrolases"/>
    <property type="match status" value="1"/>
</dbReference>
<dbReference type="InterPro" id="IPR001238">
    <property type="entry name" value="DNA-binding_RecF"/>
</dbReference>
<dbReference type="RefSeq" id="WP_048841839.1">
    <property type="nucleotide sequence ID" value="NZ_BAMX01000024.1"/>
</dbReference>
<protein>
    <recommendedName>
        <fullName evidence="3 9">DNA replication and repair protein RecF</fullName>
    </recommendedName>
</protein>
<evidence type="ECO:0000256" key="2">
    <source>
        <dbReference type="ARBA" id="ARBA00008016"/>
    </source>
</evidence>
<comment type="caution">
    <text evidence="11">The sequence shown here is derived from an EMBL/GenBank/DDBJ whole genome shotgun (WGS) entry which is preliminary data.</text>
</comment>
<dbReference type="GO" id="GO:0000731">
    <property type="term" value="P:DNA synthesis involved in DNA repair"/>
    <property type="evidence" value="ECO:0007669"/>
    <property type="project" value="TreeGrafter"/>
</dbReference>
<dbReference type="PANTHER" id="PTHR32182">
    <property type="entry name" value="DNA REPLICATION AND REPAIR PROTEIN RECF"/>
    <property type="match status" value="1"/>
</dbReference>
<dbReference type="NCBIfam" id="TIGR00611">
    <property type="entry name" value="recf"/>
    <property type="match status" value="1"/>
</dbReference>
<dbReference type="Proteomes" id="UP000032670">
    <property type="component" value="Unassembled WGS sequence"/>
</dbReference>
<dbReference type="AlphaFoldDB" id="A0A0D6NMD4"/>
<evidence type="ECO:0000313" key="12">
    <source>
        <dbReference type="Proteomes" id="UP000032670"/>
    </source>
</evidence>
<keyword evidence="9" id="KW-0227">DNA damage</keyword>
<evidence type="ECO:0000256" key="1">
    <source>
        <dbReference type="ARBA" id="ARBA00004496"/>
    </source>
</evidence>
<dbReference type="Gene3D" id="3.40.50.300">
    <property type="entry name" value="P-loop containing nucleotide triphosphate hydrolases"/>
    <property type="match status" value="1"/>
</dbReference>
<feature type="binding site" evidence="9">
    <location>
        <begin position="31"/>
        <end position="38"/>
    </location>
    <ligand>
        <name>ATP</name>
        <dbReference type="ChEBI" id="CHEBI:30616"/>
    </ligand>
</feature>
<dbReference type="PANTHER" id="PTHR32182:SF0">
    <property type="entry name" value="DNA REPLICATION AND REPAIR PROTEIN RECF"/>
    <property type="match status" value="1"/>
</dbReference>
<feature type="domain" description="RecF/RecN/SMC N-terminal" evidence="10">
    <location>
        <begin position="4"/>
        <end position="337"/>
    </location>
</feature>
<organism evidence="11 12">
    <name type="scientific">Acetobacter orientalis</name>
    <dbReference type="NCBI Taxonomy" id="146474"/>
    <lineage>
        <taxon>Bacteria</taxon>
        <taxon>Pseudomonadati</taxon>
        <taxon>Pseudomonadota</taxon>
        <taxon>Alphaproteobacteria</taxon>
        <taxon>Acetobacterales</taxon>
        <taxon>Acetobacteraceae</taxon>
        <taxon>Acetobacter</taxon>
    </lineage>
</organism>
<keyword evidence="6 9" id="KW-0547">Nucleotide-binding</keyword>
<dbReference type="GO" id="GO:0006302">
    <property type="term" value="P:double-strand break repair"/>
    <property type="evidence" value="ECO:0007669"/>
    <property type="project" value="TreeGrafter"/>
</dbReference>
<dbReference type="GO" id="GO:0009432">
    <property type="term" value="P:SOS response"/>
    <property type="evidence" value="ECO:0007669"/>
    <property type="project" value="UniProtKB-UniRule"/>
</dbReference>
<dbReference type="GO" id="GO:0006260">
    <property type="term" value="P:DNA replication"/>
    <property type="evidence" value="ECO:0007669"/>
    <property type="project" value="UniProtKB-UniRule"/>
</dbReference>
<keyword evidence="7 9" id="KW-0067">ATP-binding</keyword>
<keyword evidence="9" id="KW-0742">SOS response</keyword>
<evidence type="ECO:0000256" key="4">
    <source>
        <dbReference type="ARBA" id="ARBA00022490"/>
    </source>
</evidence>
<dbReference type="Pfam" id="PF02463">
    <property type="entry name" value="SMC_N"/>
    <property type="match status" value="1"/>
</dbReference>
<keyword evidence="8 9" id="KW-0238">DNA-binding</keyword>
<dbReference type="GO" id="GO:0003697">
    <property type="term" value="F:single-stranded DNA binding"/>
    <property type="evidence" value="ECO:0007669"/>
    <property type="project" value="UniProtKB-UniRule"/>
</dbReference>
<evidence type="ECO:0000256" key="5">
    <source>
        <dbReference type="ARBA" id="ARBA00022705"/>
    </source>
</evidence>
<gene>
    <name evidence="9" type="primary">recF</name>
    <name evidence="11" type="ORF">Abor_024_224</name>
</gene>
<dbReference type="STRING" id="1231341.Abor_024_224"/>
<evidence type="ECO:0000313" key="11">
    <source>
        <dbReference type="EMBL" id="GAN66780.1"/>
    </source>
</evidence>
<keyword evidence="5 9" id="KW-0235">DNA replication</keyword>
<dbReference type="InterPro" id="IPR042174">
    <property type="entry name" value="RecF_2"/>
</dbReference>
<dbReference type="GeneID" id="76204919"/>
<keyword evidence="12" id="KW-1185">Reference proteome</keyword>
<dbReference type="Gene3D" id="1.20.1050.90">
    <property type="entry name" value="RecF/RecN/SMC, N-terminal domain"/>
    <property type="match status" value="1"/>
</dbReference>
<dbReference type="PROSITE" id="PS00617">
    <property type="entry name" value="RECF_1"/>
    <property type="match status" value="1"/>
</dbReference>
<evidence type="ECO:0000259" key="10">
    <source>
        <dbReference type="Pfam" id="PF02463"/>
    </source>
</evidence>
<evidence type="ECO:0000256" key="7">
    <source>
        <dbReference type="ARBA" id="ARBA00022840"/>
    </source>
</evidence>
<evidence type="ECO:0000256" key="9">
    <source>
        <dbReference type="HAMAP-Rule" id="MF_00365"/>
    </source>
</evidence>
<comment type="similarity">
    <text evidence="2 9">Belongs to the RecF family.</text>
</comment>
<evidence type="ECO:0000256" key="8">
    <source>
        <dbReference type="ARBA" id="ARBA00023125"/>
    </source>
</evidence>
<comment type="function">
    <text evidence="9">The RecF protein is involved in DNA metabolism; it is required for DNA replication and normal SOS inducibility. RecF binds preferentially to single-stranded, linear DNA. It also seems to bind ATP.</text>
</comment>
<dbReference type="GO" id="GO:0005737">
    <property type="term" value="C:cytoplasm"/>
    <property type="evidence" value="ECO:0007669"/>
    <property type="project" value="UniProtKB-SubCell"/>
</dbReference>
<keyword evidence="9" id="KW-0234">DNA repair</keyword>
<sequence length="369" mass="40990">MLRLCKLTLTQFRNYQRLVWEPEGALVVLTGENGSGKTNLLEAISLLTAGRGLRRAPLTQLGHHHATEWGIAARLELTHEIIDLATGVAPHNDTVRRVHFLNGKPIKQKDSAEDVFSAVWITPQMDRLFSESASGRRRFLDRLVMGTTPYHAKELLAYDRAMAQRNKLLQTRRTEHVWLAGLEASMARHAVAISAARNEVAQHLCHAAHTTHSEFPATLMHLECPIGAELERKPALEVEDWLKETLAANRMIDREKGRACMGTHRSDFTLTDCKTGLMAATASTGQQKAMLLGIILAHATLVAEYRGAPPMLLLDEPLVHLDQKKRHALLEHLQNIETTTILTGTDPAPFEALAGKAHFTSLKNGHFVP</sequence>
<evidence type="ECO:0000256" key="3">
    <source>
        <dbReference type="ARBA" id="ARBA00020170"/>
    </source>
</evidence>
<accession>A0A6N3SXC6</accession>
<comment type="subcellular location">
    <subcellularLocation>
        <location evidence="1 9">Cytoplasm</location>
    </subcellularLocation>
</comment>
<keyword evidence="4 9" id="KW-0963">Cytoplasm</keyword>
<dbReference type="InterPro" id="IPR027417">
    <property type="entry name" value="P-loop_NTPase"/>
</dbReference>
<reference evidence="11 12" key="1">
    <citation type="submission" date="2012-11" db="EMBL/GenBank/DDBJ databases">
        <title>Whole genome sequence of Acetobacter orientalis 21F-2.</title>
        <authorList>
            <person name="Azuma Y."/>
            <person name="Higashiura N."/>
            <person name="Hirakawa H."/>
            <person name="Matsushita K."/>
        </authorList>
    </citation>
    <scope>NUCLEOTIDE SEQUENCE [LARGE SCALE GENOMIC DNA]</scope>
    <source>
        <strain evidence="11 12">21F-2</strain>
    </source>
</reference>
<dbReference type="InterPro" id="IPR018078">
    <property type="entry name" value="DNA-binding_RecF_CS"/>
</dbReference>
<dbReference type="EMBL" id="BAMX01000024">
    <property type="protein sequence ID" value="GAN66780.1"/>
    <property type="molecule type" value="Genomic_DNA"/>
</dbReference>